<dbReference type="Pfam" id="PF00485">
    <property type="entry name" value="PRK"/>
    <property type="match status" value="1"/>
</dbReference>
<dbReference type="InterPro" id="IPR006083">
    <property type="entry name" value="PRK/URK"/>
</dbReference>
<organism evidence="2 3">
    <name type="scientific">Tetrapisispora phaffii (strain ATCC 24235 / CBS 4417 / NBRC 1672 / NRRL Y-8282 / UCD 70-5)</name>
    <name type="common">Yeast</name>
    <name type="synonym">Fabospora phaffii</name>
    <dbReference type="NCBI Taxonomy" id="1071381"/>
    <lineage>
        <taxon>Eukaryota</taxon>
        <taxon>Fungi</taxon>
        <taxon>Dikarya</taxon>
        <taxon>Ascomycota</taxon>
        <taxon>Saccharomycotina</taxon>
        <taxon>Saccharomycetes</taxon>
        <taxon>Saccharomycetales</taxon>
        <taxon>Saccharomycetaceae</taxon>
        <taxon>Tetrapisispora</taxon>
    </lineage>
</organism>
<dbReference type="GO" id="GO:0034355">
    <property type="term" value="P:NAD+ biosynthetic process via the salvage pathway"/>
    <property type="evidence" value="ECO:0007669"/>
    <property type="project" value="EnsemblFungi"/>
</dbReference>
<dbReference type="EMBL" id="HE612864">
    <property type="protein sequence ID" value="CCE64647.1"/>
    <property type="molecule type" value="Genomic_DNA"/>
</dbReference>
<dbReference type="SUPFAM" id="SSF52540">
    <property type="entry name" value="P-loop containing nucleoside triphosphate hydrolases"/>
    <property type="match status" value="1"/>
</dbReference>
<proteinExistence type="predicted"/>
<feature type="domain" description="Phosphoribulokinase/uridine kinase" evidence="1">
    <location>
        <begin position="10"/>
        <end position="162"/>
    </location>
</feature>
<dbReference type="CDD" id="cd02024">
    <property type="entry name" value="NRK1"/>
    <property type="match status" value="1"/>
</dbReference>
<evidence type="ECO:0000313" key="2">
    <source>
        <dbReference type="EMBL" id="CCE64647.1"/>
    </source>
</evidence>
<dbReference type="KEGG" id="tpf:TPHA_0I01410"/>
<dbReference type="InterPro" id="IPR027417">
    <property type="entry name" value="P-loop_NTPase"/>
</dbReference>
<dbReference type="STRING" id="1071381.G8BXL9"/>
<protein>
    <recommendedName>
        <fullName evidence="1">Phosphoribulokinase/uridine kinase domain-containing protein</fullName>
    </recommendedName>
</protein>
<dbReference type="GO" id="GO:0046495">
    <property type="term" value="P:nicotinamide riboside metabolic process"/>
    <property type="evidence" value="ECO:0007669"/>
    <property type="project" value="EnsemblFungi"/>
</dbReference>
<dbReference type="GO" id="GO:0005524">
    <property type="term" value="F:ATP binding"/>
    <property type="evidence" value="ECO:0007669"/>
    <property type="project" value="InterPro"/>
</dbReference>
<dbReference type="PANTHER" id="PTHR10285">
    <property type="entry name" value="URIDINE KINASE"/>
    <property type="match status" value="1"/>
</dbReference>
<dbReference type="HOGENOM" id="CLU_058668_1_1_1"/>
<name>G8BXL9_TETPH</name>
<evidence type="ECO:0000313" key="3">
    <source>
        <dbReference type="Proteomes" id="UP000005666"/>
    </source>
</evidence>
<dbReference type="AlphaFoldDB" id="G8BXL9"/>
<dbReference type="Gene3D" id="3.40.50.300">
    <property type="entry name" value="P-loop containing nucleotide triphosphate hydrolases"/>
    <property type="match status" value="1"/>
</dbReference>
<dbReference type="RefSeq" id="XP_003687081.1">
    <property type="nucleotide sequence ID" value="XM_003687033.1"/>
</dbReference>
<dbReference type="GO" id="GO:0050262">
    <property type="term" value="F:ribosylnicotinamide kinase activity"/>
    <property type="evidence" value="ECO:0007669"/>
    <property type="project" value="EnsemblFungi"/>
</dbReference>
<keyword evidence="3" id="KW-1185">Reference proteome</keyword>
<dbReference type="eggNOG" id="KOG3308">
    <property type="taxonomic scope" value="Eukaryota"/>
</dbReference>
<dbReference type="GeneID" id="11534516"/>
<gene>
    <name evidence="2" type="primary">TPHA0I01410</name>
    <name evidence="2" type="ordered locus">TPHA_0I01410</name>
</gene>
<dbReference type="Proteomes" id="UP000005666">
    <property type="component" value="Chromosome 9"/>
</dbReference>
<evidence type="ECO:0000259" key="1">
    <source>
        <dbReference type="Pfam" id="PF00485"/>
    </source>
</evidence>
<dbReference type="OMA" id="MDMEAMT"/>
<sequence length="249" mass="28481">MKASNQKVILIGLGGCSSSGKSTIAKIANSLITNSVLIHQDDFFKHDNEIPINSKYNIQDWDTPDAIDFDLFKQELISIKKDGKIKTELIHNDNVEDPFKKFSLPYGFINSISSKFNKIIEAQQTTSKCELKIVIVEGFMLYNDPNIAKLFDISLLVRSSYNTLKERRAGRPGYQTLDSYWVDPPYYFDEFVYKSYADTHSYLFINSDVESGMLKPEFKDTIFLFDNNNDTKIEDAVSWIFDAVAKSLN</sequence>
<accession>G8BXL9</accession>
<dbReference type="OrthoDB" id="10041966at2759"/>
<reference evidence="2 3" key="1">
    <citation type="journal article" date="2011" name="Proc. Natl. Acad. Sci. U.S.A.">
        <title>Evolutionary erosion of yeast sex chromosomes by mating-type switching accidents.</title>
        <authorList>
            <person name="Gordon J.L."/>
            <person name="Armisen D."/>
            <person name="Proux-Wera E."/>
            <person name="Oheigeartaigh S.S."/>
            <person name="Byrne K.P."/>
            <person name="Wolfe K.H."/>
        </authorList>
    </citation>
    <scope>NUCLEOTIDE SEQUENCE [LARGE SCALE GENOMIC DNA]</scope>
    <source>
        <strain evidence="3">ATCC 24235 / CBS 4417 / NBRC 1672 / NRRL Y-8282 / UCD 70-5</strain>
    </source>
</reference>